<comment type="caution">
    <text evidence="1">The sequence shown here is derived from an EMBL/GenBank/DDBJ whole genome shotgun (WGS) entry which is preliminary data.</text>
</comment>
<accession>A0A9W6FQW3</accession>
<sequence length="91" mass="10639">MTIRGKVRQHYIDGVEIRSSARKHGIVDSDIRHAIRHPRVYREVERDGELQILVLGPARDGRFLEIVLVPARDPVRVIHADVLRPRWYDLL</sequence>
<dbReference type="Proteomes" id="UP001144396">
    <property type="component" value="Unassembled WGS sequence"/>
</dbReference>
<protein>
    <recommendedName>
        <fullName evidence="3">DUF4258 domain-containing protein</fullName>
    </recommendedName>
</protein>
<dbReference type="InterPro" id="IPR025354">
    <property type="entry name" value="DUF4258"/>
</dbReference>
<evidence type="ECO:0008006" key="3">
    <source>
        <dbReference type="Google" id="ProtNLM"/>
    </source>
</evidence>
<dbReference type="Pfam" id="PF14076">
    <property type="entry name" value="DUF4258"/>
    <property type="match status" value="1"/>
</dbReference>
<gene>
    <name evidence="1" type="ORF">ARHIZOSPH14_12890</name>
</gene>
<evidence type="ECO:0000313" key="2">
    <source>
        <dbReference type="Proteomes" id="UP001144396"/>
    </source>
</evidence>
<evidence type="ECO:0000313" key="1">
    <source>
        <dbReference type="EMBL" id="GLI27047.1"/>
    </source>
</evidence>
<dbReference type="EMBL" id="BSDP01000001">
    <property type="protein sequence ID" value="GLI27047.1"/>
    <property type="molecule type" value="Genomic_DNA"/>
</dbReference>
<organism evidence="1 2">
    <name type="scientific">Agromyces rhizosphaerae</name>
    <dbReference type="NCBI Taxonomy" id="88374"/>
    <lineage>
        <taxon>Bacteria</taxon>
        <taxon>Bacillati</taxon>
        <taxon>Actinomycetota</taxon>
        <taxon>Actinomycetes</taxon>
        <taxon>Micrococcales</taxon>
        <taxon>Microbacteriaceae</taxon>
        <taxon>Agromyces</taxon>
    </lineage>
</organism>
<dbReference type="AlphaFoldDB" id="A0A9W6FQW3"/>
<proteinExistence type="predicted"/>
<name>A0A9W6FQW3_9MICO</name>
<keyword evidence="2" id="KW-1185">Reference proteome</keyword>
<reference evidence="1" key="1">
    <citation type="submission" date="2022-12" db="EMBL/GenBank/DDBJ databases">
        <title>Reference genome sequencing for broad-spectrum identification of bacterial and archaeal isolates by mass spectrometry.</title>
        <authorList>
            <person name="Sekiguchi Y."/>
            <person name="Tourlousse D.M."/>
        </authorList>
    </citation>
    <scope>NUCLEOTIDE SEQUENCE</scope>
    <source>
        <strain evidence="1">14</strain>
    </source>
</reference>